<dbReference type="OrthoDB" id="9811557at2"/>
<evidence type="ECO:0000313" key="5">
    <source>
        <dbReference type="Proteomes" id="UP000241193"/>
    </source>
</evidence>
<feature type="domain" description="FAD-binding PCMH-type" evidence="3">
    <location>
        <begin position="1"/>
        <end position="170"/>
    </location>
</feature>
<dbReference type="InterPro" id="IPR036318">
    <property type="entry name" value="FAD-bd_PCMH-like_sf"/>
</dbReference>
<dbReference type="InterPro" id="IPR016169">
    <property type="entry name" value="FAD-bd_PCMH_sub2"/>
</dbReference>
<evidence type="ECO:0000256" key="1">
    <source>
        <dbReference type="ARBA" id="ARBA00022630"/>
    </source>
</evidence>
<keyword evidence="2" id="KW-0274">FAD</keyword>
<comment type="caution">
    <text evidence="4">The sequence shown here is derived from an EMBL/GenBank/DDBJ whole genome shotgun (WGS) entry which is preliminary data.</text>
</comment>
<reference evidence="4 5" key="2">
    <citation type="submission" date="2018-04" db="EMBL/GenBank/DDBJ databases">
        <title>Thauera lacus sp. nov., isolated from an saline lake in Inner Mongolia, China.</title>
        <authorList>
            <person name="Liang Q.-Y."/>
        </authorList>
    </citation>
    <scope>NUCLEOTIDE SEQUENCE [LARGE SCALE GENOMIC DNA]</scope>
    <source>
        <strain evidence="4 5">D20</strain>
    </source>
</reference>
<dbReference type="Proteomes" id="UP000241193">
    <property type="component" value="Unassembled WGS sequence"/>
</dbReference>
<dbReference type="PANTHER" id="PTHR11748">
    <property type="entry name" value="D-LACTATE DEHYDROGENASE"/>
    <property type="match status" value="1"/>
</dbReference>
<proteinExistence type="predicted"/>
<sequence>MDGLIAEWSKRIRAAAAGGHTLHIRGGGSKDFYGRAVTGERLDTGALRGIVSHEPSELVVTVRAGTALAELEAELAAAGQMLAFEPPHFGSGATVGGMVAAGLSGPRRASAGGLRDFVLGVRMLDGRGEVLRFGGEVMKNVAGYDVPRLLAGSLGTLGVLLEVSLKVLPRPFAETTLRFELGESAAIEQLNRWGGQALPLSASAWADGVLSLRLSGAQAAVRAACASLGGEEVGAQEAAAFWLGVREQTLPWFGLDVGGAALWRLSVPSAAPALKLPGEQFIEWGGAQRWLRSAAPVERMRARAAELGGHAVLFRGGDRQSEVFQPLAAPPLAIHRRLKAAFDPAGVFNRGRLYQEF</sequence>
<accession>A0A2T4IHA1</accession>
<dbReference type="InterPro" id="IPR016166">
    <property type="entry name" value="FAD-bd_PCMH"/>
</dbReference>
<keyword evidence="5" id="KW-1185">Reference proteome</keyword>
<gene>
    <name evidence="4" type="ORF">C8261_06045</name>
</gene>
<dbReference type="PANTHER" id="PTHR11748:SF103">
    <property type="entry name" value="GLYCOLATE OXIDASE SUBUNIT GLCE"/>
    <property type="match status" value="1"/>
</dbReference>
<dbReference type="NCBIfam" id="NF008439">
    <property type="entry name" value="PRK11282.1"/>
    <property type="match status" value="1"/>
</dbReference>
<dbReference type="Gene3D" id="3.30.465.10">
    <property type="match status" value="1"/>
</dbReference>
<keyword evidence="1" id="KW-0285">Flavoprotein</keyword>
<dbReference type="EMBL" id="PZKC01000004">
    <property type="protein sequence ID" value="PTD97153.1"/>
    <property type="molecule type" value="Genomic_DNA"/>
</dbReference>
<dbReference type="PROSITE" id="PS51387">
    <property type="entry name" value="FAD_PCMH"/>
    <property type="match status" value="1"/>
</dbReference>
<dbReference type="InterPro" id="IPR016164">
    <property type="entry name" value="FAD-linked_Oxase-like_C"/>
</dbReference>
<dbReference type="InterPro" id="IPR006094">
    <property type="entry name" value="Oxid_FAD_bind_N"/>
</dbReference>
<reference evidence="4 5" key="1">
    <citation type="submission" date="2018-03" db="EMBL/GenBank/DDBJ databases">
        <authorList>
            <person name="Keele B.F."/>
        </authorList>
    </citation>
    <scope>NUCLEOTIDE SEQUENCE [LARGE SCALE GENOMIC DNA]</scope>
    <source>
        <strain evidence="4 5">D20</strain>
    </source>
</reference>
<organism evidence="4 5">
    <name type="scientific">Pseudothauera lacus</name>
    <dbReference type="NCBI Taxonomy" id="2136175"/>
    <lineage>
        <taxon>Bacteria</taxon>
        <taxon>Pseudomonadati</taxon>
        <taxon>Pseudomonadota</taxon>
        <taxon>Betaproteobacteria</taxon>
        <taxon>Rhodocyclales</taxon>
        <taxon>Zoogloeaceae</taxon>
        <taxon>Pseudothauera</taxon>
    </lineage>
</organism>
<evidence type="ECO:0000256" key="2">
    <source>
        <dbReference type="ARBA" id="ARBA00022827"/>
    </source>
</evidence>
<evidence type="ECO:0000313" key="4">
    <source>
        <dbReference type="EMBL" id="PTD97153.1"/>
    </source>
</evidence>
<name>A0A2T4IHA1_9RHOO</name>
<evidence type="ECO:0000259" key="3">
    <source>
        <dbReference type="PROSITE" id="PS51387"/>
    </source>
</evidence>
<dbReference type="GO" id="GO:0071949">
    <property type="term" value="F:FAD binding"/>
    <property type="evidence" value="ECO:0007669"/>
    <property type="project" value="InterPro"/>
</dbReference>
<dbReference type="Pfam" id="PF01565">
    <property type="entry name" value="FAD_binding_4"/>
    <property type="match status" value="1"/>
</dbReference>
<dbReference type="SUPFAM" id="SSF55103">
    <property type="entry name" value="FAD-linked oxidases, C-terminal domain"/>
    <property type="match status" value="1"/>
</dbReference>
<protein>
    <submittedName>
        <fullName evidence="4">Glycolate oxidase subunit GlcE</fullName>
    </submittedName>
</protein>
<dbReference type="SUPFAM" id="SSF56176">
    <property type="entry name" value="FAD-binding/transporter-associated domain-like"/>
    <property type="match status" value="1"/>
</dbReference>
<dbReference type="GO" id="GO:0003824">
    <property type="term" value="F:catalytic activity"/>
    <property type="evidence" value="ECO:0007669"/>
    <property type="project" value="InterPro"/>
</dbReference>
<dbReference type="AlphaFoldDB" id="A0A2T4IHA1"/>
<dbReference type="RefSeq" id="WP_107492962.1">
    <property type="nucleotide sequence ID" value="NZ_PZKC01000004.1"/>
</dbReference>